<keyword evidence="3" id="KW-1185">Reference proteome</keyword>
<organism evidence="2 3">
    <name type="scientific">Fonsecaea monophora</name>
    <dbReference type="NCBI Taxonomy" id="254056"/>
    <lineage>
        <taxon>Eukaryota</taxon>
        <taxon>Fungi</taxon>
        <taxon>Dikarya</taxon>
        <taxon>Ascomycota</taxon>
        <taxon>Pezizomycotina</taxon>
        <taxon>Eurotiomycetes</taxon>
        <taxon>Chaetothyriomycetidae</taxon>
        <taxon>Chaetothyriales</taxon>
        <taxon>Herpotrichiellaceae</taxon>
        <taxon>Fonsecaea</taxon>
    </lineage>
</organism>
<feature type="compositionally biased region" description="Polar residues" evidence="1">
    <location>
        <begin position="224"/>
        <end position="234"/>
    </location>
</feature>
<comment type="caution">
    <text evidence="2">The sequence shown here is derived from an EMBL/GenBank/DDBJ whole genome shotgun (WGS) entry which is preliminary data.</text>
</comment>
<feature type="compositionally biased region" description="Polar residues" evidence="1">
    <location>
        <begin position="1"/>
        <end position="13"/>
    </location>
</feature>
<sequence length="312" mass="32582">MTSHAPASTSHMPTPQLHPNVRASTGTPADNIRFQTQTNWQAGTSAPAHPPGLQPAPPSSRPHGSSPSSSGRAMTPSTRGQTSTTSSIASGQSAPPLTPGSVGPTPPGSLRAIPPTPRSQRLMTGSINSSRFPPQSTRTQPTMAPTMNTSVQSPQYSSFSFGNQTGSSLTSEGSGQDDMGSIGGGSTRGLAPSSKFGNSSSPSIASRSNSFFSQFSNANSAGSQGSQPMATNHPQEPVAGGSRFAGAYGEHDTSVNHQAAMGEGDENWGEEEEEHYPEDEEEDDEGLYGDTEDATFATHMEDEDDDENYQYQ</sequence>
<name>A0A177F770_9EURO</name>
<feature type="region of interest" description="Disordered" evidence="1">
    <location>
        <begin position="1"/>
        <end position="312"/>
    </location>
</feature>
<gene>
    <name evidence="2" type="ORF">AYO21_06084</name>
</gene>
<evidence type="ECO:0000256" key="1">
    <source>
        <dbReference type="SAM" id="MobiDB-lite"/>
    </source>
</evidence>
<proteinExistence type="predicted"/>
<feature type="compositionally biased region" description="Acidic residues" evidence="1">
    <location>
        <begin position="301"/>
        <end position="312"/>
    </location>
</feature>
<dbReference type="RefSeq" id="XP_022511568.1">
    <property type="nucleotide sequence ID" value="XM_022656048.1"/>
</dbReference>
<dbReference type="EMBL" id="LVKK01000041">
    <property type="protein sequence ID" value="OAG39616.1"/>
    <property type="molecule type" value="Genomic_DNA"/>
</dbReference>
<feature type="compositionally biased region" description="Pro residues" evidence="1">
    <location>
        <begin position="48"/>
        <end position="60"/>
    </location>
</feature>
<feature type="compositionally biased region" description="Polar residues" evidence="1">
    <location>
        <begin position="78"/>
        <end position="93"/>
    </location>
</feature>
<dbReference type="AlphaFoldDB" id="A0A177F770"/>
<feature type="compositionally biased region" description="Polar residues" evidence="1">
    <location>
        <begin position="22"/>
        <end position="44"/>
    </location>
</feature>
<reference evidence="2 3" key="1">
    <citation type="submission" date="2016-03" db="EMBL/GenBank/DDBJ databases">
        <title>Draft genome sequence of the Fonsecaea monophora CBS 269.37.</title>
        <authorList>
            <person name="Bombassaro A."/>
            <person name="Vinicius W.A."/>
            <person name="De Hoog S."/>
            <person name="Sun J."/>
            <person name="Souza E.M."/>
            <person name="Raittz R.T."/>
            <person name="Costa F."/>
            <person name="Leao A.C."/>
            <person name="Tadra-Sfeir M.Z."/>
            <person name="Baura V."/>
            <person name="Balsanelli E."/>
            <person name="Pedrosa F.O."/>
            <person name="Moreno L.F."/>
            <person name="Steffens M.B."/>
            <person name="Xi L."/>
            <person name="Bocca A.L."/>
            <person name="Felipe M.S."/>
            <person name="Teixeira M."/>
            <person name="Telles Filho F.Q."/>
            <person name="Azevedo C.M."/>
            <person name="Gomes R."/>
            <person name="Vicente V.A."/>
        </authorList>
    </citation>
    <scope>NUCLEOTIDE SEQUENCE [LARGE SCALE GENOMIC DNA]</scope>
    <source>
        <strain evidence="2 3">CBS 269.37</strain>
    </source>
</reference>
<evidence type="ECO:0000313" key="2">
    <source>
        <dbReference type="EMBL" id="OAG39616.1"/>
    </source>
</evidence>
<dbReference type="GeneID" id="34601246"/>
<dbReference type="OrthoDB" id="10510413at2759"/>
<feature type="compositionally biased region" description="Low complexity" evidence="1">
    <location>
        <begin position="193"/>
        <end position="223"/>
    </location>
</feature>
<feature type="compositionally biased region" description="Acidic residues" evidence="1">
    <location>
        <begin position="263"/>
        <end position="293"/>
    </location>
</feature>
<accession>A0A177F770</accession>
<feature type="compositionally biased region" description="Polar residues" evidence="1">
    <location>
        <begin position="118"/>
        <end position="174"/>
    </location>
</feature>
<protein>
    <submittedName>
        <fullName evidence="2">Uncharacterized protein</fullName>
    </submittedName>
</protein>
<evidence type="ECO:0000313" key="3">
    <source>
        <dbReference type="Proteomes" id="UP000077002"/>
    </source>
</evidence>
<feature type="compositionally biased region" description="Low complexity" evidence="1">
    <location>
        <begin position="61"/>
        <end position="77"/>
    </location>
</feature>
<dbReference type="Proteomes" id="UP000077002">
    <property type="component" value="Unassembled WGS sequence"/>
</dbReference>